<evidence type="ECO:0000256" key="1">
    <source>
        <dbReference type="SAM" id="MobiDB-lite"/>
    </source>
</evidence>
<dbReference type="KEGG" id="vg:8223385"/>
<dbReference type="GeneID" id="8223385"/>
<reference evidence="10" key="9">
    <citation type="submission" date="2014-03" db="EMBL/GenBank/DDBJ databases">
        <title>Protective efficacy and genomic characteristics of a duck enteritis virus attenuated by serial passage in chick embryo fibroblast.</title>
        <authorList>
            <person name="Yang C."/>
            <person name="Li Q."/>
            <person name="Li J."/>
            <person name="Liu D."/>
            <person name="Li L."/>
            <person name="Li H."/>
            <person name="Xia Y."/>
            <person name="Yang H."/>
            <person name="Yu K."/>
        </authorList>
    </citation>
    <scope>NUCLEOTIDE SEQUENCE [LARGE SCALE GENOMIC DNA]</scope>
</reference>
<dbReference type="EMBL" id="KJ549663">
    <property type="protein sequence ID" value="AJG04928.1"/>
    <property type="molecule type" value="Genomic_DNA"/>
</dbReference>
<dbReference type="EMBL" id="EU195105">
    <property type="protein sequence ID" value="ABY73927.1"/>
    <property type="molecule type" value="Genomic_DNA"/>
</dbReference>
<reference evidence="2" key="2">
    <citation type="journal article" date="2009" name="Genet. Mol. Biol.">
        <title>Comparative analysis of the genes UL1 through UL7 of the duck enteritis virus and other herpesviruses of the subfamily Alphaherpesvirinae.</title>
        <authorList>
            <person name="Li H."/>
            <person name="Liu S."/>
            <person name="Han Z."/>
            <person name="Shao Y."/>
            <person name="Chen S."/>
            <person name="Kong X."/>
        </authorList>
    </citation>
    <scope>NUCLEOTIDE SEQUENCE</scope>
    <source>
        <strain evidence="2">Chinese commercial DEV vaccine</strain>
    </source>
</reference>
<evidence type="ECO:0000313" key="3">
    <source>
        <dbReference type="EMBL" id="ABU49257.1"/>
    </source>
</evidence>
<dbReference type="EMBL" id="JQ673560">
    <property type="protein sequence ID" value="AGA17851.1"/>
    <property type="molecule type" value="Genomic_DNA"/>
</dbReference>
<evidence type="ECO:0000313" key="5">
    <source>
        <dbReference type="EMBL" id="AFC61880.1"/>
    </source>
</evidence>
<evidence type="ECO:0000313" key="12">
    <source>
        <dbReference type="Proteomes" id="UP000114267"/>
    </source>
</evidence>
<evidence type="ECO:0000313" key="8">
    <source>
        <dbReference type="EMBL" id="AGW24871.1"/>
    </source>
</evidence>
<reference evidence="3" key="4">
    <citation type="submission" date="2009-07" db="EMBL/GenBank/DDBJ databases">
        <authorList>
            <person name="Li Y.F."/>
            <person name="Huang B."/>
        </authorList>
    </citation>
    <scope>NUCLEOTIDE SEQUENCE</scope>
    <source>
        <strain evidence="3">VAC</strain>
    </source>
</reference>
<reference evidence="5 13" key="5">
    <citation type="journal article" date="2012" name="J. Virol.">
        <title>Complete genomic sequence of chinese virulent duck enteritis virus.</title>
        <authorList>
            <person name="Wu Y."/>
            <person name="Cheng A."/>
            <person name="Wang M."/>
            <person name="Yang Q."/>
            <person name="Zhu D."/>
            <person name="Jia R."/>
            <person name="Chen S."/>
            <person name="Zhou Y."/>
            <person name="Wang X."/>
            <person name="Chen X."/>
        </authorList>
    </citation>
    <scope>NUCLEOTIDE SEQUENCE [LARGE SCALE GENOMIC DNA]</scope>
    <source>
        <strain evidence="5">CHv</strain>
    </source>
</reference>
<dbReference type="EMBL" id="EF449516">
    <property type="protein sequence ID" value="ABN80462.1"/>
    <property type="molecule type" value="Genomic_DNA"/>
</dbReference>
<reference evidence="7 11" key="6">
    <citation type="journal article" date="2013" name="Genome Announc.">
        <title>Complete genome sequence of an attenuated duck enteritis virus obtained by in vitro serial passage.</title>
        <authorList>
            <person name="Yang C."/>
            <person name="Li J."/>
            <person name="Li Q."/>
            <person name="Li H."/>
            <person name="Xia Y."/>
            <person name="Guo X."/>
            <person name="Yu K."/>
            <person name="Yang H."/>
        </authorList>
    </citation>
    <scope>NUCLEOTIDE SEQUENCE [LARGE SCALE GENOMIC DNA]</scope>
    <source>
        <strain evidence="7">K</strain>
    </source>
</reference>
<evidence type="ECO:0000313" key="13">
    <source>
        <dbReference type="Proteomes" id="UP000135812"/>
    </source>
</evidence>
<proteinExistence type="predicted"/>
<reference evidence="4" key="1">
    <citation type="submission" date="2007-10" db="EMBL/GenBank/DDBJ databases">
        <title>Discovery and functional identification of novel Duck enteritis virus UL3.5 gene.</title>
        <authorList>
            <person name="Cheng A.C."/>
            <person name="Wang M.S."/>
            <person name="Zhu D.K."/>
            <person name="Guo Y.F."/>
            <person name="Jia R.Y."/>
            <person name="Luo Q.H."/>
        </authorList>
    </citation>
    <scope>NUCLEOTIDE SEQUENCE</scope>
    <source>
        <strain evidence="4">CHv</strain>
    </source>
</reference>
<evidence type="ECO:0000313" key="14">
    <source>
        <dbReference type="Proteomes" id="UP000164963"/>
    </source>
</evidence>
<evidence type="ECO:0000313" key="6">
    <source>
        <dbReference type="EMBL" id="AGA17851.1"/>
    </source>
</evidence>
<reference evidence="8 12" key="7">
    <citation type="submission" date="2013-06" db="EMBL/GenBank/DDBJ databases">
        <authorList>
            <person name="Zou Z."/>
            <person name="Hu Y."/>
        </authorList>
    </citation>
    <scope>NUCLEOTIDE SEQUENCE [LARGE SCALE GENOMIC DNA]</scope>
    <source>
        <strain evidence="8">C-KCE</strain>
    </source>
</reference>
<evidence type="ECO:0000313" key="2">
    <source>
        <dbReference type="EMBL" id="ABN80462.1"/>
    </source>
</evidence>
<accession>A3RMA8</accession>
<reference evidence="3 14" key="3">
    <citation type="journal article" date="2009" name="Virology">
        <title>Molecular characterization of the genome of duck enteritis virus.</title>
        <authorList>
            <person name="Li Y."/>
            <person name="Huang B."/>
            <person name="Ma X."/>
            <person name="Wu J."/>
            <person name="Li F."/>
            <person name="Ai W."/>
            <person name="Song M."/>
            <person name="Yang H."/>
        </authorList>
    </citation>
    <scope>NUCLEOTIDE SEQUENCE [LARGE SCALE GENOMIC DNA]</scope>
    <source>
        <strain evidence="3">VAC</strain>
    </source>
</reference>
<evidence type="ECO:0000313" key="10">
    <source>
        <dbReference type="Proteomes" id="UP000098628"/>
    </source>
</evidence>
<dbReference type="EMBL" id="KF263690">
    <property type="protein sequence ID" value="AGW24871.1"/>
    <property type="molecule type" value="Genomic_DNA"/>
</dbReference>
<evidence type="ECO:0000313" key="4">
    <source>
        <dbReference type="EMBL" id="ABY73927.1"/>
    </source>
</evidence>
<reference evidence="6 15" key="8">
    <citation type="journal article" date="2014" name="Virus Genes">
        <title>Comparative genomic sequence analysis between a standard challenge strain and a vaccine strain of duck enteritis virus in China.</title>
        <authorList>
            <person name="Yang C."/>
            <person name="Li Q."/>
            <person name="Li J."/>
            <person name="Zhang G."/>
            <person name="Li H."/>
            <person name="Xia Y."/>
            <person name="Yang H."/>
            <person name="Yu K."/>
        </authorList>
    </citation>
    <scope>NUCLEOTIDE SEQUENCE [LARGE SCALE GENOMIC DNA]</scope>
    <source>
        <strain evidence="6">CV</strain>
    </source>
</reference>
<evidence type="ECO:0000313" key="11">
    <source>
        <dbReference type="Proteomes" id="UP000112239"/>
    </source>
</evidence>
<dbReference type="EMBL" id="KF487736">
    <property type="protein sequence ID" value="AGS78719.1"/>
    <property type="molecule type" value="Genomic_DNA"/>
</dbReference>
<dbReference type="Proteomes" id="UP000112239">
    <property type="component" value="Segment"/>
</dbReference>
<sequence length="120" mass="13452">MFGRAALASSDDFRRFVSAMPQAARKLHKSASRRQRTGDFALCGGWEKASWVGFESCERRRRGSEPAPSHPVSIDASKRQRRRSGFTVGELCINGRSKNYAKQKDGLPSIPLKDHKVHSH</sequence>
<evidence type="ECO:0000313" key="15">
    <source>
        <dbReference type="Proteomes" id="UP000180937"/>
    </source>
</evidence>
<dbReference type="RefSeq" id="YP_003084420.1">
    <property type="nucleotide sequence ID" value="NC_013036.1"/>
</dbReference>
<gene>
    <name evidence="2" type="primary">ul3.5</name>
    <name evidence="6" type="synonym">DEVCV61</name>
    <name evidence="7" type="synonym">ORF59</name>
    <name evidence="9" type="synonym">ORF61</name>
    <name evidence="3" type="synonym">UL3.5</name>
</gene>
<dbReference type="Proteomes" id="UP000180937">
    <property type="component" value="Segment"/>
</dbReference>
<reference evidence="9" key="10">
    <citation type="journal article" date="2015" name="Arch. Virol.">
        <title>Biological properties of a duck enteritis virus attenuated via serial passaging in chick embryo fibroblasts.</title>
        <authorList>
            <person name="Yang C."/>
            <person name="Li J."/>
            <person name="Li Q."/>
            <person name="Li L."/>
            <person name="Sun M."/>
            <person name="Li H."/>
            <person name="Xia Y."/>
            <person name="Yang H."/>
            <person name="Yu K."/>
        </authorList>
    </citation>
    <scope>NUCLEOTIDE SEQUENCE</scope>
    <source>
        <strain evidence="9">CV p80</strain>
    </source>
</reference>
<dbReference type="Proteomes" id="UP000098628">
    <property type="component" value="Genome"/>
</dbReference>
<name>A3RMA8_9ALPH</name>
<dbReference type="EMBL" id="JQ647509">
    <property type="protein sequence ID" value="AFC61880.1"/>
    <property type="molecule type" value="Genomic_DNA"/>
</dbReference>
<dbReference type="Proteomes" id="UP000164963">
    <property type="component" value="Genome"/>
</dbReference>
<dbReference type="Proteomes" id="UP000114267">
    <property type="component" value="Segment"/>
</dbReference>
<organism evidence="2">
    <name type="scientific">anatid alphaherpesvirus 1</name>
    <dbReference type="NCBI Taxonomy" id="104388"/>
    <lineage>
        <taxon>Viruses</taxon>
        <taxon>Duplodnaviria</taxon>
        <taxon>Heunggongvirae</taxon>
        <taxon>Peploviricota</taxon>
        <taxon>Herviviricetes</taxon>
        <taxon>Herpesvirales</taxon>
        <taxon>Orthoherpesviridae</taxon>
        <taxon>Alphaherpesvirinae</taxon>
        <taxon>Mardivirus</taxon>
        <taxon>Mardivirus anatidalpha1</taxon>
    </lineage>
</organism>
<feature type="region of interest" description="Disordered" evidence="1">
    <location>
        <begin position="60"/>
        <end position="82"/>
    </location>
</feature>
<evidence type="ECO:0000313" key="7">
    <source>
        <dbReference type="EMBL" id="AGS78719.1"/>
    </source>
</evidence>
<dbReference type="Proteomes" id="UP000135812">
    <property type="component" value="Genome"/>
</dbReference>
<dbReference type="EMBL" id="EU082088">
    <property type="protein sequence ID" value="ABU49257.1"/>
    <property type="molecule type" value="Genomic_DNA"/>
</dbReference>
<protein>
    <submittedName>
        <fullName evidence="2 4">UL3.5</fullName>
    </submittedName>
</protein>
<evidence type="ECO:0000313" key="9">
    <source>
        <dbReference type="EMBL" id="AJG04928.1"/>
    </source>
</evidence>